<gene>
    <name evidence="2" type="ORF">MHA02_40390</name>
</gene>
<feature type="compositionally biased region" description="Basic and acidic residues" evidence="1">
    <location>
        <begin position="26"/>
        <end position="41"/>
    </location>
</feature>
<dbReference type="AlphaFoldDB" id="A0A512IVA4"/>
<name>A0A512IVA4_9HYPH</name>
<proteinExistence type="predicted"/>
<dbReference type="EMBL" id="BJZT01000047">
    <property type="protein sequence ID" value="GEP01652.1"/>
    <property type="molecule type" value="Genomic_DNA"/>
</dbReference>
<dbReference type="Proteomes" id="UP000321258">
    <property type="component" value="Unassembled WGS sequence"/>
</dbReference>
<evidence type="ECO:0000256" key="1">
    <source>
        <dbReference type="SAM" id="MobiDB-lite"/>
    </source>
</evidence>
<organism evidence="2 3">
    <name type="scientific">Methylobacterium haplocladii</name>
    <dbReference type="NCBI Taxonomy" id="1176176"/>
    <lineage>
        <taxon>Bacteria</taxon>
        <taxon>Pseudomonadati</taxon>
        <taxon>Pseudomonadota</taxon>
        <taxon>Alphaproteobacteria</taxon>
        <taxon>Hyphomicrobiales</taxon>
        <taxon>Methylobacteriaceae</taxon>
        <taxon>Methylobacterium</taxon>
    </lineage>
</organism>
<evidence type="ECO:0000313" key="3">
    <source>
        <dbReference type="Proteomes" id="UP000321258"/>
    </source>
</evidence>
<reference evidence="2 3" key="1">
    <citation type="submission" date="2019-07" db="EMBL/GenBank/DDBJ databases">
        <title>Whole genome shotgun sequence of Methylobacterium haplocladii NBRC 107714.</title>
        <authorList>
            <person name="Hosoyama A."/>
            <person name="Uohara A."/>
            <person name="Ohji S."/>
            <person name="Ichikawa N."/>
        </authorList>
    </citation>
    <scope>NUCLEOTIDE SEQUENCE [LARGE SCALE GENOMIC DNA]</scope>
    <source>
        <strain evidence="2 3">NBRC 107714</strain>
    </source>
</reference>
<feature type="region of interest" description="Disordered" evidence="1">
    <location>
        <begin position="16"/>
        <end position="65"/>
    </location>
</feature>
<accession>A0A512IVA4</accession>
<protein>
    <submittedName>
        <fullName evidence="2">Uncharacterized protein</fullName>
    </submittedName>
</protein>
<comment type="caution">
    <text evidence="2">The sequence shown here is derived from an EMBL/GenBank/DDBJ whole genome shotgun (WGS) entry which is preliminary data.</text>
</comment>
<keyword evidence="3" id="KW-1185">Reference proteome</keyword>
<sequence length="65" mass="7293">MDRHEAMHGILAHIVLRSMRQPAETSARDRDRDERESHTETAPHVSDVTVAERSTLASGRESVEA</sequence>
<evidence type="ECO:0000313" key="2">
    <source>
        <dbReference type="EMBL" id="GEP01652.1"/>
    </source>
</evidence>